<keyword evidence="4" id="KW-0597">Phosphoprotein</keyword>
<feature type="coiled-coil region" evidence="5">
    <location>
        <begin position="351"/>
        <end position="378"/>
    </location>
</feature>
<sequence length="551" mass="62252">MYHVLIVDDEPFAVRAVVQGLDWEALGFGKVFSALDADEAMEKLQSERIDLMICDIEMPGMNGLELVEWATDHYPAVETIFLTGHADFSFAQQAIGLGSFDYLLKPVKRDKLAEVVAKAVDKIKRQEEAREFYTQYRSYVKLWEAHKPVLVERFWQDVLAERFVPTEANLRESLSAANMAVEPDTPVLPILLSVDRWHKEFDERDEEIMEYALRNAASEFLYPGLQSDIVRDRRGLNVALLYAGDAAAFPRREALAVACRDYIAACERYFYCTLSCYIGEAAPIDRLAAQCHSLIEIEHDNVAAAGTVIVAELRREAEAHAAGGAGKEARKKMALPADRDDWVVLFESGRKDELLRRLETMLAALQREKADAEALEGAYHFVLHLLYHVAHKHGLSVKELMGGKKRPDDITAAKSISQLRAWATRLIAAACDALEQQERQGSAVVEKVKRYIDDHLQTVTREELAAHVYLNPAYLSRLFKKETGQSLVDYIIHSKINRAKLLLTESNRKISDIGESLGYDNFSHFGKTFKKSVGLTPQQYRKRFQGLGESQ</sequence>
<dbReference type="SUPFAM" id="SSF52172">
    <property type="entry name" value="CheY-like"/>
    <property type="match status" value="1"/>
</dbReference>
<evidence type="ECO:0000259" key="7">
    <source>
        <dbReference type="PROSITE" id="PS50110"/>
    </source>
</evidence>
<evidence type="ECO:0000256" key="4">
    <source>
        <dbReference type="PROSITE-ProRule" id="PRU00169"/>
    </source>
</evidence>
<reference evidence="8 9" key="1">
    <citation type="submission" date="2014-12" db="EMBL/GenBank/DDBJ databases">
        <title>Draft genome sequence of Paenibacillus kamchatkensis strain B-2647.</title>
        <authorList>
            <person name="Karlyshev A.V."/>
            <person name="Kudryashova E.B."/>
        </authorList>
    </citation>
    <scope>NUCLEOTIDE SEQUENCE [LARGE SCALE GENOMIC DNA]</scope>
    <source>
        <strain evidence="8 9">VKM B-2647</strain>
    </source>
</reference>
<keyword evidence="2" id="KW-0238">DNA-binding</keyword>
<dbReference type="PROSITE" id="PS00041">
    <property type="entry name" value="HTH_ARAC_FAMILY_1"/>
    <property type="match status" value="1"/>
</dbReference>
<keyword evidence="9" id="KW-1185">Reference proteome</keyword>
<evidence type="ECO:0008006" key="10">
    <source>
        <dbReference type="Google" id="ProtNLM"/>
    </source>
</evidence>
<dbReference type="SUPFAM" id="SSF46689">
    <property type="entry name" value="Homeodomain-like"/>
    <property type="match status" value="2"/>
</dbReference>
<evidence type="ECO:0000313" key="9">
    <source>
        <dbReference type="Proteomes" id="UP000031967"/>
    </source>
</evidence>
<keyword evidence="1" id="KW-0805">Transcription regulation</keyword>
<evidence type="ECO:0000256" key="3">
    <source>
        <dbReference type="ARBA" id="ARBA00023163"/>
    </source>
</evidence>
<evidence type="ECO:0000313" key="8">
    <source>
        <dbReference type="EMBL" id="KIL40848.1"/>
    </source>
</evidence>
<gene>
    <name evidence="8" type="ORF">SD70_10425</name>
</gene>
<dbReference type="Gene3D" id="1.10.10.60">
    <property type="entry name" value="Homeodomain-like"/>
    <property type="match status" value="2"/>
</dbReference>
<dbReference type="PROSITE" id="PS01124">
    <property type="entry name" value="HTH_ARAC_FAMILY_2"/>
    <property type="match status" value="1"/>
</dbReference>
<dbReference type="Proteomes" id="UP000031967">
    <property type="component" value="Unassembled WGS sequence"/>
</dbReference>
<evidence type="ECO:0000259" key="6">
    <source>
        <dbReference type="PROSITE" id="PS01124"/>
    </source>
</evidence>
<dbReference type="Pfam" id="PF00072">
    <property type="entry name" value="Response_reg"/>
    <property type="match status" value="1"/>
</dbReference>
<keyword evidence="5" id="KW-0175">Coiled coil</keyword>
<protein>
    <recommendedName>
        <fullName evidence="10">Response regulator</fullName>
    </recommendedName>
</protein>
<evidence type="ECO:0000256" key="2">
    <source>
        <dbReference type="ARBA" id="ARBA00023125"/>
    </source>
</evidence>
<dbReference type="PANTHER" id="PTHR43280">
    <property type="entry name" value="ARAC-FAMILY TRANSCRIPTIONAL REGULATOR"/>
    <property type="match status" value="1"/>
</dbReference>
<proteinExistence type="predicted"/>
<comment type="caution">
    <text evidence="8">The sequence shown here is derived from an EMBL/GenBank/DDBJ whole genome shotgun (WGS) entry which is preliminary data.</text>
</comment>
<accession>A0ABR5AJC0</accession>
<name>A0ABR5AJC0_9BACL</name>
<dbReference type="CDD" id="cd17536">
    <property type="entry name" value="REC_YesN-like"/>
    <property type="match status" value="1"/>
</dbReference>
<dbReference type="EMBL" id="JXAK01000015">
    <property type="protein sequence ID" value="KIL40848.1"/>
    <property type="molecule type" value="Genomic_DNA"/>
</dbReference>
<dbReference type="PANTHER" id="PTHR43280:SF34">
    <property type="entry name" value="ARAC-FAMILY TRANSCRIPTIONAL REGULATOR"/>
    <property type="match status" value="1"/>
</dbReference>
<dbReference type="Pfam" id="PF12833">
    <property type="entry name" value="HTH_18"/>
    <property type="match status" value="1"/>
</dbReference>
<dbReference type="PROSITE" id="PS50110">
    <property type="entry name" value="RESPONSE_REGULATORY"/>
    <property type="match status" value="1"/>
</dbReference>
<dbReference type="InterPro" id="IPR011006">
    <property type="entry name" value="CheY-like_superfamily"/>
</dbReference>
<dbReference type="Gene3D" id="3.40.50.2300">
    <property type="match status" value="1"/>
</dbReference>
<dbReference type="InterPro" id="IPR018060">
    <property type="entry name" value="HTH_AraC"/>
</dbReference>
<organism evidence="8 9">
    <name type="scientific">Gordoniibacillus kamchatkensis</name>
    <dbReference type="NCBI Taxonomy" id="1590651"/>
    <lineage>
        <taxon>Bacteria</taxon>
        <taxon>Bacillati</taxon>
        <taxon>Bacillota</taxon>
        <taxon>Bacilli</taxon>
        <taxon>Bacillales</taxon>
        <taxon>Paenibacillaceae</taxon>
        <taxon>Gordoniibacillus</taxon>
    </lineage>
</organism>
<dbReference type="InterPro" id="IPR009057">
    <property type="entry name" value="Homeodomain-like_sf"/>
</dbReference>
<dbReference type="InterPro" id="IPR018062">
    <property type="entry name" value="HTH_AraC-typ_CS"/>
</dbReference>
<feature type="domain" description="HTH araC/xylS-type" evidence="6">
    <location>
        <begin position="446"/>
        <end position="543"/>
    </location>
</feature>
<dbReference type="InterPro" id="IPR020449">
    <property type="entry name" value="Tscrpt_reg_AraC-type_HTH"/>
</dbReference>
<dbReference type="InterPro" id="IPR001789">
    <property type="entry name" value="Sig_transdc_resp-reg_receiver"/>
</dbReference>
<dbReference type="SMART" id="SM00342">
    <property type="entry name" value="HTH_ARAC"/>
    <property type="match status" value="1"/>
</dbReference>
<evidence type="ECO:0000256" key="1">
    <source>
        <dbReference type="ARBA" id="ARBA00023015"/>
    </source>
</evidence>
<dbReference type="SMART" id="SM00448">
    <property type="entry name" value="REC"/>
    <property type="match status" value="1"/>
</dbReference>
<dbReference type="PRINTS" id="PR00032">
    <property type="entry name" value="HTHARAC"/>
</dbReference>
<keyword evidence="3" id="KW-0804">Transcription</keyword>
<evidence type="ECO:0000256" key="5">
    <source>
        <dbReference type="SAM" id="Coils"/>
    </source>
</evidence>
<feature type="domain" description="Response regulatory" evidence="7">
    <location>
        <begin position="3"/>
        <end position="120"/>
    </location>
</feature>
<feature type="modified residue" description="4-aspartylphosphate" evidence="4">
    <location>
        <position position="55"/>
    </location>
</feature>